<protein>
    <submittedName>
        <fullName evidence="3">CLUMA_CG018665, isoform A</fullName>
    </submittedName>
</protein>
<sequence length="103" mass="11344">MADYSYIIFVGFVLSALILLFIMKKLGWCADHGRQSLNEDPEMGTSGGQIQTISAPTLDRVVSVPMAYDDIHIHSIPIASARDPNSTTTEELPPSYNEAVQKF</sequence>
<proteinExistence type="predicted"/>
<keyword evidence="2" id="KW-0812">Transmembrane</keyword>
<evidence type="ECO:0000256" key="1">
    <source>
        <dbReference type="SAM" id="MobiDB-lite"/>
    </source>
</evidence>
<evidence type="ECO:0000313" key="4">
    <source>
        <dbReference type="Proteomes" id="UP000183832"/>
    </source>
</evidence>
<feature type="transmembrane region" description="Helical" evidence="2">
    <location>
        <begin position="6"/>
        <end position="23"/>
    </location>
</feature>
<evidence type="ECO:0000256" key="2">
    <source>
        <dbReference type="SAM" id="Phobius"/>
    </source>
</evidence>
<accession>A0A1J1J0U3</accession>
<feature type="region of interest" description="Disordered" evidence="1">
    <location>
        <begin position="82"/>
        <end position="103"/>
    </location>
</feature>
<dbReference type="EMBL" id="CVRI01000064">
    <property type="protein sequence ID" value="CRL05570.1"/>
    <property type="molecule type" value="Genomic_DNA"/>
</dbReference>
<keyword evidence="4" id="KW-1185">Reference proteome</keyword>
<name>A0A1J1J0U3_9DIPT</name>
<gene>
    <name evidence="3" type="ORF">CLUMA_CG018665</name>
</gene>
<keyword evidence="2" id="KW-1133">Transmembrane helix</keyword>
<reference evidence="3 4" key="1">
    <citation type="submission" date="2015-04" db="EMBL/GenBank/DDBJ databases">
        <authorList>
            <person name="Syromyatnikov M.Y."/>
            <person name="Popov V.N."/>
        </authorList>
    </citation>
    <scope>NUCLEOTIDE SEQUENCE [LARGE SCALE GENOMIC DNA]</scope>
</reference>
<dbReference type="Proteomes" id="UP000183832">
    <property type="component" value="Unassembled WGS sequence"/>
</dbReference>
<dbReference type="AlphaFoldDB" id="A0A1J1J0U3"/>
<keyword evidence="2" id="KW-0472">Membrane</keyword>
<evidence type="ECO:0000313" key="3">
    <source>
        <dbReference type="EMBL" id="CRL05570.1"/>
    </source>
</evidence>
<organism evidence="3 4">
    <name type="scientific">Clunio marinus</name>
    <dbReference type="NCBI Taxonomy" id="568069"/>
    <lineage>
        <taxon>Eukaryota</taxon>
        <taxon>Metazoa</taxon>
        <taxon>Ecdysozoa</taxon>
        <taxon>Arthropoda</taxon>
        <taxon>Hexapoda</taxon>
        <taxon>Insecta</taxon>
        <taxon>Pterygota</taxon>
        <taxon>Neoptera</taxon>
        <taxon>Endopterygota</taxon>
        <taxon>Diptera</taxon>
        <taxon>Nematocera</taxon>
        <taxon>Chironomoidea</taxon>
        <taxon>Chironomidae</taxon>
        <taxon>Clunio</taxon>
    </lineage>
</organism>